<proteinExistence type="predicted"/>
<reference evidence="2" key="1">
    <citation type="submission" date="2023-06" db="EMBL/GenBank/DDBJ databases">
        <authorList>
            <consortium name="Lawrence Berkeley National Laboratory"/>
            <person name="Ahrendt S."/>
            <person name="Sahu N."/>
            <person name="Indic B."/>
            <person name="Wong-Bajracharya J."/>
            <person name="Merenyi Z."/>
            <person name="Ke H.-M."/>
            <person name="Monk M."/>
            <person name="Kocsube S."/>
            <person name="Drula E."/>
            <person name="Lipzen A."/>
            <person name="Balint B."/>
            <person name="Henrissat B."/>
            <person name="Andreopoulos B."/>
            <person name="Martin F.M."/>
            <person name="Harder C.B."/>
            <person name="Rigling D."/>
            <person name="Ford K.L."/>
            <person name="Foster G.D."/>
            <person name="Pangilinan J."/>
            <person name="Papanicolaou A."/>
            <person name="Barry K."/>
            <person name="LaButti K."/>
            <person name="Viragh M."/>
            <person name="Koriabine M."/>
            <person name="Yan M."/>
            <person name="Riley R."/>
            <person name="Champramary S."/>
            <person name="Plett K.L."/>
            <person name="Tsai I.J."/>
            <person name="Slot J."/>
            <person name="Sipos G."/>
            <person name="Plett J."/>
            <person name="Nagy L.G."/>
            <person name="Grigoriev I.V."/>
        </authorList>
    </citation>
    <scope>NUCLEOTIDE SEQUENCE</scope>
    <source>
        <strain evidence="2">CCBAS 213</strain>
    </source>
</reference>
<dbReference type="EMBL" id="JAUEPS010000021">
    <property type="protein sequence ID" value="KAK0457611.1"/>
    <property type="molecule type" value="Genomic_DNA"/>
</dbReference>
<evidence type="ECO:0000313" key="2">
    <source>
        <dbReference type="EMBL" id="KAK0457611.1"/>
    </source>
</evidence>
<comment type="caution">
    <text evidence="2">The sequence shown here is derived from an EMBL/GenBank/DDBJ whole genome shotgun (WGS) entry which is preliminary data.</text>
</comment>
<evidence type="ECO:0000256" key="1">
    <source>
        <dbReference type="SAM" id="MobiDB-lite"/>
    </source>
</evidence>
<dbReference type="GeneID" id="85353242"/>
<sequence>MALTRPCSYAENKARFHSPPFEQAKEPSVLVELKNNLSTTAGSYQSRPDQFSKLCCARVHHAPAGDFALDWEDVLSSYHPKPRMIEMEQKFDSRIKRMTGYREVEAYGEEAVEEDTAEDDWMTTMQEDGRQHTQKEVDWSIYQAAQHRVTKYFEEVTRMQKSGRSAKTEEWRIVVVYPLKRAKKYPSEHEDSPPGSSLAQIPKDVSVTSRTSALSYPEAPFDYGFHWYWRWMNRWRGTSCNPRNCRRSEWGVLASSERQSFTSLSFDVVTQTLPTLTLNDAHLADACSS</sequence>
<gene>
    <name evidence="2" type="ORF">EV420DRAFT_1480670</name>
</gene>
<dbReference type="RefSeq" id="XP_060329923.1">
    <property type="nucleotide sequence ID" value="XM_060469694.1"/>
</dbReference>
<protein>
    <submittedName>
        <fullName evidence="2">Uncharacterized protein</fullName>
    </submittedName>
</protein>
<evidence type="ECO:0000313" key="3">
    <source>
        <dbReference type="Proteomes" id="UP001175211"/>
    </source>
</evidence>
<dbReference type="AlphaFoldDB" id="A0AA39KAJ3"/>
<dbReference type="Proteomes" id="UP001175211">
    <property type="component" value="Unassembled WGS sequence"/>
</dbReference>
<organism evidence="2 3">
    <name type="scientific">Armillaria tabescens</name>
    <name type="common">Ringless honey mushroom</name>
    <name type="synonym">Agaricus tabescens</name>
    <dbReference type="NCBI Taxonomy" id="1929756"/>
    <lineage>
        <taxon>Eukaryota</taxon>
        <taxon>Fungi</taxon>
        <taxon>Dikarya</taxon>
        <taxon>Basidiomycota</taxon>
        <taxon>Agaricomycotina</taxon>
        <taxon>Agaricomycetes</taxon>
        <taxon>Agaricomycetidae</taxon>
        <taxon>Agaricales</taxon>
        <taxon>Marasmiineae</taxon>
        <taxon>Physalacriaceae</taxon>
        <taxon>Desarmillaria</taxon>
    </lineage>
</organism>
<name>A0AA39KAJ3_ARMTA</name>
<keyword evidence="3" id="KW-1185">Reference proteome</keyword>
<feature type="region of interest" description="Disordered" evidence="1">
    <location>
        <begin position="184"/>
        <end position="203"/>
    </location>
</feature>
<accession>A0AA39KAJ3</accession>